<evidence type="ECO:0000256" key="1">
    <source>
        <dbReference type="SAM" id="SignalP"/>
    </source>
</evidence>
<name>A0A8T0TE06_PANVG</name>
<sequence length="50" mass="5834">MLPFLFLLSIKCFLYVSLSVENICENLSKNNIEKEISQNVNLSSFFDKIF</sequence>
<evidence type="ECO:0000313" key="3">
    <source>
        <dbReference type="Proteomes" id="UP000823388"/>
    </source>
</evidence>
<evidence type="ECO:0000313" key="2">
    <source>
        <dbReference type="EMBL" id="KAG2610032.1"/>
    </source>
</evidence>
<dbReference type="EMBL" id="CM029043">
    <property type="protein sequence ID" value="KAG2610032.1"/>
    <property type="molecule type" value="Genomic_DNA"/>
</dbReference>
<feature type="signal peptide" evidence="1">
    <location>
        <begin position="1"/>
        <end position="19"/>
    </location>
</feature>
<feature type="chain" id="PRO_5035726855" evidence="1">
    <location>
        <begin position="20"/>
        <end position="50"/>
    </location>
</feature>
<keyword evidence="3" id="KW-1185">Reference proteome</keyword>
<dbReference type="Proteomes" id="UP000823388">
    <property type="component" value="Chromosome 4K"/>
</dbReference>
<keyword evidence="1" id="KW-0732">Signal</keyword>
<gene>
    <name evidence="2" type="ORF">PVAP13_4KG093733</name>
</gene>
<reference evidence="2" key="1">
    <citation type="submission" date="2020-05" db="EMBL/GenBank/DDBJ databases">
        <title>WGS assembly of Panicum virgatum.</title>
        <authorList>
            <person name="Lovell J.T."/>
            <person name="Jenkins J."/>
            <person name="Shu S."/>
            <person name="Juenger T.E."/>
            <person name="Schmutz J."/>
        </authorList>
    </citation>
    <scope>NUCLEOTIDE SEQUENCE</scope>
    <source>
        <strain evidence="2">AP13</strain>
    </source>
</reference>
<accession>A0A8T0TE06</accession>
<protein>
    <submittedName>
        <fullName evidence="2">Uncharacterized protein</fullName>
    </submittedName>
</protein>
<proteinExistence type="predicted"/>
<comment type="caution">
    <text evidence="2">The sequence shown here is derived from an EMBL/GenBank/DDBJ whole genome shotgun (WGS) entry which is preliminary data.</text>
</comment>
<organism evidence="2 3">
    <name type="scientific">Panicum virgatum</name>
    <name type="common">Blackwell switchgrass</name>
    <dbReference type="NCBI Taxonomy" id="38727"/>
    <lineage>
        <taxon>Eukaryota</taxon>
        <taxon>Viridiplantae</taxon>
        <taxon>Streptophyta</taxon>
        <taxon>Embryophyta</taxon>
        <taxon>Tracheophyta</taxon>
        <taxon>Spermatophyta</taxon>
        <taxon>Magnoliopsida</taxon>
        <taxon>Liliopsida</taxon>
        <taxon>Poales</taxon>
        <taxon>Poaceae</taxon>
        <taxon>PACMAD clade</taxon>
        <taxon>Panicoideae</taxon>
        <taxon>Panicodae</taxon>
        <taxon>Paniceae</taxon>
        <taxon>Panicinae</taxon>
        <taxon>Panicum</taxon>
        <taxon>Panicum sect. Hiantes</taxon>
    </lineage>
</organism>
<dbReference type="AlphaFoldDB" id="A0A8T0TE06"/>